<evidence type="ECO:0000256" key="7">
    <source>
        <dbReference type="ARBA" id="ARBA00022801"/>
    </source>
</evidence>
<comment type="subunit">
    <text evidence="9">Homodimer.</text>
</comment>
<evidence type="ECO:0000256" key="1">
    <source>
        <dbReference type="ARBA" id="ARBA00000109"/>
    </source>
</evidence>
<evidence type="ECO:0000313" key="13">
    <source>
        <dbReference type="EMBL" id="NGO40396.1"/>
    </source>
</evidence>
<dbReference type="GO" id="GO:0005737">
    <property type="term" value="C:cytoplasm"/>
    <property type="evidence" value="ECO:0007669"/>
    <property type="project" value="UniProtKB-SubCell"/>
</dbReference>
<reference evidence="13 14" key="1">
    <citation type="submission" date="2020-02" db="EMBL/GenBank/DDBJ databases">
        <title>Draft genome sequence of Limisphaera ngatamarikiensis NGM72.4T, a thermophilic Verrucomicrobia grouped in subdivision 3.</title>
        <authorList>
            <person name="Carere C.R."/>
            <person name="Steen J."/>
            <person name="Hugenholtz P."/>
            <person name="Stott M.B."/>
        </authorList>
    </citation>
    <scope>NUCLEOTIDE SEQUENCE [LARGE SCALE GENOMIC DNA]</scope>
    <source>
        <strain evidence="13 14">NGM72.4</strain>
    </source>
</reference>
<keyword evidence="9" id="KW-0699">rRNA-binding</keyword>
<evidence type="ECO:0000256" key="8">
    <source>
        <dbReference type="ARBA" id="ARBA00022884"/>
    </source>
</evidence>
<dbReference type="FunFam" id="1.10.1520.10:FF:000001">
    <property type="entry name" value="Ribonuclease 3"/>
    <property type="match status" value="1"/>
</dbReference>
<keyword evidence="9" id="KW-0479">Metal-binding</keyword>
<gene>
    <name evidence="9 13" type="primary">rnc</name>
    <name evidence="13" type="ORF">G4L39_13475</name>
</gene>
<dbReference type="Pfam" id="PF14622">
    <property type="entry name" value="Ribonucleas_3_3"/>
    <property type="match status" value="1"/>
</dbReference>
<feature type="binding site" evidence="9">
    <location>
        <position position="124"/>
    </location>
    <ligand>
        <name>Mg(2+)</name>
        <dbReference type="ChEBI" id="CHEBI:18420"/>
    </ligand>
</feature>
<keyword evidence="9" id="KW-0460">Magnesium</keyword>
<dbReference type="PANTHER" id="PTHR11207">
    <property type="entry name" value="RIBONUCLEASE III"/>
    <property type="match status" value="1"/>
</dbReference>
<comment type="caution">
    <text evidence="13">The sequence shown here is derived from an EMBL/GenBank/DDBJ whole genome shotgun (WGS) entry which is preliminary data.</text>
</comment>
<dbReference type="CDD" id="cd00593">
    <property type="entry name" value="RIBOc"/>
    <property type="match status" value="1"/>
</dbReference>
<keyword evidence="8 9" id="KW-0694">RNA-binding</keyword>
<dbReference type="Proteomes" id="UP000477311">
    <property type="component" value="Unassembled WGS sequence"/>
</dbReference>
<evidence type="ECO:0000259" key="11">
    <source>
        <dbReference type="PROSITE" id="PS50137"/>
    </source>
</evidence>
<dbReference type="SUPFAM" id="SSF69065">
    <property type="entry name" value="RNase III domain-like"/>
    <property type="match status" value="1"/>
</dbReference>
<dbReference type="GO" id="GO:0010468">
    <property type="term" value="P:regulation of gene expression"/>
    <property type="evidence" value="ECO:0007669"/>
    <property type="project" value="TreeGrafter"/>
</dbReference>
<comment type="cofactor">
    <cofactor evidence="9">
        <name>Mg(2+)</name>
        <dbReference type="ChEBI" id="CHEBI:18420"/>
    </cofactor>
</comment>
<dbReference type="Pfam" id="PF00035">
    <property type="entry name" value="dsrm"/>
    <property type="match status" value="1"/>
</dbReference>
<dbReference type="NCBIfam" id="TIGR02191">
    <property type="entry name" value="RNaseIII"/>
    <property type="match status" value="1"/>
</dbReference>
<evidence type="ECO:0000256" key="6">
    <source>
        <dbReference type="ARBA" id="ARBA00022759"/>
    </source>
</evidence>
<dbReference type="GO" id="GO:0004525">
    <property type="term" value="F:ribonuclease III activity"/>
    <property type="evidence" value="ECO:0007669"/>
    <property type="project" value="UniProtKB-UniRule"/>
</dbReference>
<dbReference type="CDD" id="cd10845">
    <property type="entry name" value="DSRM_RNAse_III_family"/>
    <property type="match status" value="1"/>
</dbReference>
<evidence type="ECO:0000313" key="14">
    <source>
        <dbReference type="Proteomes" id="UP000477311"/>
    </source>
</evidence>
<keyword evidence="9" id="KW-0963">Cytoplasm</keyword>
<evidence type="ECO:0000256" key="5">
    <source>
        <dbReference type="ARBA" id="ARBA00022722"/>
    </source>
</evidence>
<evidence type="ECO:0000256" key="9">
    <source>
        <dbReference type="HAMAP-Rule" id="MF_00104"/>
    </source>
</evidence>
<keyword evidence="7 9" id="KW-0378">Hydrolase</keyword>
<dbReference type="EC" id="3.1.26.3" evidence="9"/>
<dbReference type="Gene3D" id="3.30.160.20">
    <property type="match status" value="1"/>
</dbReference>
<feature type="region of interest" description="Disordered" evidence="10">
    <location>
        <begin position="229"/>
        <end position="282"/>
    </location>
</feature>
<dbReference type="InterPro" id="IPR014720">
    <property type="entry name" value="dsRBD_dom"/>
</dbReference>
<dbReference type="RefSeq" id="WP_165108955.1">
    <property type="nucleotide sequence ID" value="NZ_JAAKYA010000089.1"/>
</dbReference>
<sequence>MGSVRQVEELEERLGWRFRDRNLLRTALTHPSVAADAEQAPPTNQRLEFLGDAVLGLILSQALYERYPGYEEGRLTKARARLVNRRTLAERARAIDLGLYLVLSAGEERLGGRQRLSALADAYEAVLGALYLDAGLEVARQFVLREFGPLLARVEDLPWPDNPKGDLQELLQASSANPPEYRLVSVSGPDHARVFECAVWHEGRELGRGKGPSKKAAETEAALEALRLLHARPAAPTSTTPPSSDPPSGERARTRRPRGGRSGVSEPGPALPGSSHANQGVS</sequence>
<feature type="domain" description="RNase III" evidence="12">
    <location>
        <begin position="7"/>
        <end position="135"/>
    </location>
</feature>
<dbReference type="InterPro" id="IPR011907">
    <property type="entry name" value="RNase_III"/>
</dbReference>
<comment type="similarity">
    <text evidence="2">Belongs to the ribonuclease III family.</text>
</comment>
<evidence type="ECO:0000256" key="2">
    <source>
        <dbReference type="ARBA" id="ARBA00010183"/>
    </source>
</evidence>
<organism evidence="13 14">
    <name type="scientific">Limisphaera ngatamarikiensis</name>
    <dbReference type="NCBI Taxonomy" id="1324935"/>
    <lineage>
        <taxon>Bacteria</taxon>
        <taxon>Pseudomonadati</taxon>
        <taxon>Verrucomicrobiota</taxon>
        <taxon>Verrucomicrobiia</taxon>
        <taxon>Limisphaerales</taxon>
        <taxon>Limisphaeraceae</taxon>
        <taxon>Limisphaera</taxon>
    </lineage>
</organism>
<feature type="binding site" evidence="9">
    <location>
        <position position="48"/>
    </location>
    <ligand>
        <name>Mg(2+)</name>
        <dbReference type="ChEBI" id="CHEBI:18420"/>
    </ligand>
</feature>
<evidence type="ECO:0000256" key="10">
    <source>
        <dbReference type="SAM" id="MobiDB-lite"/>
    </source>
</evidence>
<feature type="active site" evidence="9">
    <location>
        <position position="52"/>
    </location>
</feature>
<dbReference type="HAMAP" id="MF_00104">
    <property type="entry name" value="RNase_III"/>
    <property type="match status" value="1"/>
</dbReference>
<dbReference type="SUPFAM" id="SSF54768">
    <property type="entry name" value="dsRNA-binding domain-like"/>
    <property type="match status" value="1"/>
</dbReference>
<dbReference type="InterPro" id="IPR000999">
    <property type="entry name" value="RNase_III_dom"/>
</dbReference>
<dbReference type="GO" id="GO:0003725">
    <property type="term" value="F:double-stranded RNA binding"/>
    <property type="evidence" value="ECO:0007669"/>
    <property type="project" value="TreeGrafter"/>
</dbReference>
<comment type="catalytic activity">
    <reaction evidence="1 9">
        <text>Endonucleolytic cleavage to 5'-phosphomonoester.</text>
        <dbReference type="EC" id="3.1.26.3"/>
    </reaction>
</comment>
<feature type="binding site" evidence="9">
    <location>
        <position position="121"/>
    </location>
    <ligand>
        <name>Mg(2+)</name>
        <dbReference type="ChEBI" id="CHEBI:18420"/>
    </ligand>
</feature>
<evidence type="ECO:0000256" key="3">
    <source>
        <dbReference type="ARBA" id="ARBA00022552"/>
    </source>
</evidence>
<feature type="compositionally biased region" description="Low complexity" evidence="10">
    <location>
        <begin position="229"/>
        <end position="249"/>
    </location>
</feature>
<dbReference type="PROSITE" id="PS50137">
    <property type="entry name" value="DS_RBD"/>
    <property type="match status" value="1"/>
</dbReference>
<name>A0A6M1RKV1_9BACT</name>
<dbReference type="PROSITE" id="PS50142">
    <property type="entry name" value="RNASE_3_2"/>
    <property type="match status" value="1"/>
</dbReference>
<protein>
    <recommendedName>
        <fullName evidence="9">Ribonuclease 3</fullName>
        <ecNumber evidence="9">3.1.26.3</ecNumber>
    </recommendedName>
    <alternativeName>
        <fullName evidence="9">Ribonuclease III</fullName>
        <shortName evidence="9">RNase III</shortName>
    </alternativeName>
</protein>
<feature type="active site" evidence="9">
    <location>
        <position position="124"/>
    </location>
</feature>
<dbReference type="SMART" id="SM00358">
    <property type="entry name" value="DSRM"/>
    <property type="match status" value="1"/>
</dbReference>
<dbReference type="PANTHER" id="PTHR11207:SF0">
    <property type="entry name" value="RIBONUCLEASE 3"/>
    <property type="match status" value="1"/>
</dbReference>
<dbReference type="Gene3D" id="1.10.1520.10">
    <property type="entry name" value="Ribonuclease III domain"/>
    <property type="match status" value="1"/>
</dbReference>
<dbReference type="SMART" id="SM00535">
    <property type="entry name" value="RIBOc"/>
    <property type="match status" value="1"/>
</dbReference>
<accession>A0A6M1RKV1</accession>
<keyword evidence="14" id="KW-1185">Reference proteome</keyword>
<comment type="subcellular location">
    <subcellularLocation>
        <location evidence="9">Cytoplasm</location>
    </subcellularLocation>
</comment>
<keyword evidence="6 9" id="KW-0255">Endonuclease</keyword>
<feature type="domain" description="DRBM" evidence="11">
    <location>
        <begin position="162"/>
        <end position="231"/>
    </location>
</feature>
<evidence type="ECO:0000256" key="4">
    <source>
        <dbReference type="ARBA" id="ARBA00022664"/>
    </source>
</evidence>
<comment type="function">
    <text evidence="9">Digests double-stranded RNA. Involved in the processing of primary rRNA transcript to yield the immediate precursors to the large and small rRNAs (23S and 16S). Processes some mRNAs, and tRNAs when they are encoded in the rRNA operon. Processes pre-crRNA and tracrRNA of type II CRISPR loci if present in the organism.</text>
</comment>
<proteinExistence type="inferred from homology"/>
<dbReference type="GO" id="GO:0019843">
    <property type="term" value="F:rRNA binding"/>
    <property type="evidence" value="ECO:0007669"/>
    <property type="project" value="UniProtKB-KW"/>
</dbReference>
<dbReference type="GO" id="GO:0006364">
    <property type="term" value="P:rRNA processing"/>
    <property type="evidence" value="ECO:0007669"/>
    <property type="project" value="UniProtKB-UniRule"/>
</dbReference>
<keyword evidence="4 9" id="KW-0507">mRNA processing</keyword>
<keyword evidence="3 9" id="KW-0698">rRNA processing</keyword>
<keyword evidence="9" id="KW-0819">tRNA processing</keyword>
<dbReference type="InterPro" id="IPR036389">
    <property type="entry name" value="RNase_III_sf"/>
</dbReference>
<dbReference type="AlphaFoldDB" id="A0A6M1RKV1"/>
<dbReference type="GO" id="GO:0046872">
    <property type="term" value="F:metal ion binding"/>
    <property type="evidence" value="ECO:0007669"/>
    <property type="project" value="UniProtKB-KW"/>
</dbReference>
<evidence type="ECO:0000259" key="12">
    <source>
        <dbReference type="PROSITE" id="PS50142"/>
    </source>
</evidence>
<dbReference type="GO" id="GO:0008033">
    <property type="term" value="P:tRNA processing"/>
    <property type="evidence" value="ECO:0007669"/>
    <property type="project" value="UniProtKB-KW"/>
</dbReference>
<keyword evidence="5 9" id="KW-0540">Nuclease</keyword>
<dbReference type="EMBL" id="JAAKYA010000089">
    <property type="protein sequence ID" value="NGO40396.1"/>
    <property type="molecule type" value="Genomic_DNA"/>
</dbReference>
<dbReference type="PROSITE" id="PS00517">
    <property type="entry name" value="RNASE_3_1"/>
    <property type="match status" value="1"/>
</dbReference>
<dbReference type="GO" id="GO:0006397">
    <property type="term" value="P:mRNA processing"/>
    <property type="evidence" value="ECO:0007669"/>
    <property type="project" value="UniProtKB-UniRule"/>
</dbReference>